<name>A0A074VIB4_9NEIS</name>
<evidence type="ECO:0000313" key="1">
    <source>
        <dbReference type="EMBL" id="KEQ02130.1"/>
    </source>
</evidence>
<accession>A0A074VIB4</accession>
<dbReference type="EMBL" id="AVQL01000080">
    <property type="protein sequence ID" value="KEQ02130.1"/>
    <property type="molecule type" value="Genomic_DNA"/>
</dbReference>
<dbReference type="AlphaFoldDB" id="A0A074VIB4"/>
<comment type="caution">
    <text evidence="1">The sequence shown here is derived from an EMBL/GenBank/DDBJ whole genome shotgun (WGS) entry which is preliminary data.</text>
</comment>
<gene>
    <name evidence="1" type="ORF">SASC598J21_000870</name>
</gene>
<proteinExistence type="predicted"/>
<dbReference type="Proteomes" id="UP000027644">
    <property type="component" value="Unassembled WGS sequence"/>
</dbReference>
<sequence>VGEIPSNLVTLSGLKLGPHMINSIVTSVCNILLSYK</sequence>
<protein>
    <submittedName>
        <fullName evidence="1">Uncharacterized protein</fullName>
    </submittedName>
</protein>
<organism evidence="1 2">
    <name type="scientific">Snodgrassella alvi SCGC AB-598-J21</name>
    <dbReference type="NCBI Taxonomy" id="1385367"/>
    <lineage>
        <taxon>Bacteria</taxon>
        <taxon>Pseudomonadati</taxon>
        <taxon>Pseudomonadota</taxon>
        <taxon>Betaproteobacteria</taxon>
        <taxon>Neisseriales</taxon>
        <taxon>Neisseriaceae</taxon>
        <taxon>Snodgrassella</taxon>
    </lineage>
</organism>
<reference evidence="1 2" key="1">
    <citation type="journal article" date="2014" name="PLoS Genet.">
        <title>Hidden diversity in honey bee gut symbionts detected by single-cell genomics.</title>
        <authorList>
            <person name="Engel P."/>
            <person name="Stepanauskas R."/>
            <person name="Moran N."/>
        </authorList>
    </citation>
    <scope>NUCLEOTIDE SEQUENCE [LARGE SCALE GENOMIC DNA]</scope>
    <source>
        <strain evidence="1 2">SCGC AB-598-J21</strain>
    </source>
</reference>
<evidence type="ECO:0000313" key="2">
    <source>
        <dbReference type="Proteomes" id="UP000027644"/>
    </source>
</evidence>
<feature type="non-terminal residue" evidence="1">
    <location>
        <position position="1"/>
    </location>
</feature>